<evidence type="ECO:0000259" key="7">
    <source>
        <dbReference type="PROSITE" id="PS50888"/>
    </source>
</evidence>
<dbReference type="CDD" id="cd11454">
    <property type="entry name" value="bHLH_AtIND_like"/>
    <property type="match status" value="1"/>
</dbReference>
<dbReference type="SMART" id="SM00353">
    <property type="entry name" value="HLH"/>
    <property type="match status" value="1"/>
</dbReference>
<keyword evidence="4" id="KW-0804">Transcription</keyword>
<gene>
    <name evidence="8" type="ORF">E3N88_30237</name>
</gene>
<proteinExistence type="predicted"/>
<comment type="caution">
    <text evidence="8">The sequence shown here is derived from an EMBL/GenBank/DDBJ whole genome shotgun (WGS) entry which is preliminary data.</text>
</comment>
<protein>
    <recommendedName>
        <fullName evidence="7">BHLH domain-containing protein</fullName>
    </recommendedName>
</protein>
<keyword evidence="9" id="KW-1185">Reference proteome</keyword>
<evidence type="ECO:0000256" key="6">
    <source>
        <dbReference type="SAM" id="MobiDB-lite"/>
    </source>
</evidence>
<keyword evidence="3" id="KW-0238">DNA-binding</keyword>
<dbReference type="SUPFAM" id="SSF47459">
    <property type="entry name" value="HLH, helix-loop-helix DNA-binding domain"/>
    <property type="match status" value="1"/>
</dbReference>
<evidence type="ECO:0000313" key="9">
    <source>
        <dbReference type="Proteomes" id="UP000326396"/>
    </source>
</evidence>
<name>A0A5N6MNY7_9ASTR</name>
<dbReference type="InterPro" id="IPR011598">
    <property type="entry name" value="bHLH_dom"/>
</dbReference>
<evidence type="ECO:0000256" key="1">
    <source>
        <dbReference type="ARBA" id="ARBA00004123"/>
    </source>
</evidence>
<dbReference type="GO" id="GO:0003700">
    <property type="term" value="F:DNA-binding transcription factor activity"/>
    <property type="evidence" value="ECO:0007669"/>
    <property type="project" value="InterPro"/>
</dbReference>
<evidence type="ECO:0000256" key="3">
    <source>
        <dbReference type="ARBA" id="ARBA00023125"/>
    </source>
</evidence>
<dbReference type="PANTHER" id="PTHR45914:SF2">
    <property type="entry name" value="TRANSCRIPTION FACTOR BHLH140-LIKE PROTEIN"/>
    <property type="match status" value="1"/>
</dbReference>
<feature type="region of interest" description="Disordered" evidence="6">
    <location>
        <begin position="14"/>
        <end position="68"/>
    </location>
</feature>
<keyword evidence="5" id="KW-0539">Nucleus</keyword>
<evidence type="ECO:0000256" key="2">
    <source>
        <dbReference type="ARBA" id="ARBA00023015"/>
    </source>
</evidence>
<dbReference type="GO" id="GO:0003677">
    <property type="term" value="F:DNA binding"/>
    <property type="evidence" value="ECO:0007669"/>
    <property type="project" value="UniProtKB-KW"/>
</dbReference>
<dbReference type="EMBL" id="SZYD01000015">
    <property type="protein sequence ID" value="KAD3641014.1"/>
    <property type="molecule type" value="Genomic_DNA"/>
</dbReference>
<accession>A0A5N6MNY7</accession>
<dbReference type="InterPro" id="IPR045843">
    <property type="entry name" value="IND-like"/>
</dbReference>
<comment type="subcellular location">
    <subcellularLocation>
        <location evidence="1">Nucleus</location>
    </subcellularLocation>
</comment>
<dbReference type="GO" id="GO:0005634">
    <property type="term" value="C:nucleus"/>
    <property type="evidence" value="ECO:0007669"/>
    <property type="project" value="UniProtKB-SubCell"/>
</dbReference>
<dbReference type="PANTHER" id="PTHR45914">
    <property type="entry name" value="TRANSCRIPTION FACTOR HEC3-RELATED"/>
    <property type="match status" value="1"/>
</dbReference>
<evidence type="ECO:0000256" key="5">
    <source>
        <dbReference type="ARBA" id="ARBA00023242"/>
    </source>
</evidence>
<feature type="compositionally biased region" description="Polar residues" evidence="6">
    <location>
        <begin position="14"/>
        <end position="28"/>
    </location>
</feature>
<dbReference type="Gene3D" id="4.10.280.10">
    <property type="entry name" value="Helix-loop-helix DNA-binding domain"/>
    <property type="match status" value="1"/>
</dbReference>
<feature type="compositionally biased region" description="Low complexity" evidence="6">
    <location>
        <begin position="43"/>
        <end position="54"/>
    </location>
</feature>
<reference evidence="8 9" key="1">
    <citation type="submission" date="2019-05" db="EMBL/GenBank/DDBJ databases">
        <title>Mikania micrantha, genome provides insights into the molecular mechanism of rapid growth.</title>
        <authorList>
            <person name="Liu B."/>
        </authorList>
    </citation>
    <scope>NUCLEOTIDE SEQUENCE [LARGE SCALE GENOMIC DNA]</scope>
    <source>
        <strain evidence="8">NLD-2019</strain>
        <tissue evidence="8">Leaf</tissue>
    </source>
</reference>
<dbReference type="AlphaFoldDB" id="A0A5N6MNY7"/>
<sequence length="199" mass="23554">MDFYFPYRNPNFHSSSEVIPNHKTSNSFHGKEAEKKRPNKQRNISNNNKITSSKVKLSTDPQSVAARERRHRISDKFKILRSLIPGCDTRNMDTVSMLEEAIQYVKYLKSQIWLHQTMISFDNFEDYNDATRSYNNNLDQYPHQDFQTLDHFDHFYGDYHHHEMLPQLGFAASSLKVEGHEDNMVYLSHDDHHHHAIYP</sequence>
<keyword evidence="2" id="KW-0805">Transcription regulation</keyword>
<dbReference type="PROSITE" id="PS50888">
    <property type="entry name" value="BHLH"/>
    <property type="match status" value="1"/>
</dbReference>
<feature type="domain" description="BHLH" evidence="7">
    <location>
        <begin position="57"/>
        <end position="108"/>
    </location>
</feature>
<dbReference type="OrthoDB" id="2017571at2759"/>
<evidence type="ECO:0000313" key="8">
    <source>
        <dbReference type="EMBL" id="KAD3641014.1"/>
    </source>
</evidence>
<dbReference type="Pfam" id="PF00010">
    <property type="entry name" value="HLH"/>
    <property type="match status" value="1"/>
</dbReference>
<dbReference type="GO" id="GO:0046983">
    <property type="term" value="F:protein dimerization activity"/>
    <property type="evidence" value="ECO:0007669"/>
    <property type="project" value="InterPro"/>
</dbReference>
<dbReference type="InterPro" id="IPR036638">
    <property type="entry name" value="HLH_DNA-bd_sf"/>
</dbReference>
<evidence type="ECO:0000256" key="4">
    <source>
        <dbReference type="ARBA" id="ARBA00023163"/>
    </source>
</evidence>
<dbReference type="Proteomes" id="UP000326396">
    <property type="component" value="Linkage Group LG5"/>
</dbReference>
<organism evidence="8 9">
    <name type="scientific">Mikania micrantha</name>
    <name type="common">bitter vine</name>
    <dbReference type="NCBI Taxonomy" id="192012"/>
    <lineage>
        <taxon>Eukaryota</taxon>
        <taxon>Viridiplantae</taxon>
        <taxon>Streptophyta</taxon>
        <taxon>Embryophyta</taxon>
        <taxon>Tracheophyta</taxon>
        <taxon>Spermatophyta</taxon>
        <taxon>Magnoliopsida</taxon>
        <taxon>eudicotyledons</taxon>
        <taxon>Gunneridae</taxon>
        <taxon>Pentapetalae</taxon>
        <taxon>asterids</taxon>
        <taxon>campanulids</taxon>
        <taxon>Asterales</taxon>
        <taxon>Asteraceae</taxon>
        <taxon>Asteroideae</taxon>
        <taxon>Heliantheae alliance</taxon>
        <taxon>Eupatorieae</taxon>
        <taxon>Mikania</taxon>
    </lineage>
</organism>